<evidence type="ECO:0000256" key="1">
    <source>
        <dbReference type="SAM" id="MobiDB-lite"/>
    </source>
</evidence>
<gene>
    <name evidence="2" type="ORF">Tb04.30K5.710</name>
</gene>
<name>Q581J2_9TRYP</name>
<reference evidence="2" key="2">
    <citation type="submission" date="2002-04" db="EMBL/GenBank/DDBJ databases">
        <authorList>
            <person name="El-Sayed N.M."/>
            <person name="Khalak H."/>
            <person name="Adams M.D."/>
        </authorList>
    </citation>
    <scope>NUCLEOTIDE SEQUENCE</scope>
    <source>
        <strain evidence="2">GUTat10.1</strain>
    </source>
</reference>
<dbReference type="AlphaFoldDB" id="Q581J2"/>
<feature type="region of interest" description="Disordered" evidence="1">
    <location>
        <begin position="42"/>
        <end position="68"/>
    </location>
</feature>
<organism evidence="2">
    <name type="scientific">Trypanosoma brucei</name>
    <dbReference type="NCBI Taxonomy" id="5691"/>
    <lineage>
        <taxon>Eukaryota</taxon>
        <taxon>Discoba</taxon>
        <taxon>Euglenozoa</taxon>
        <taxon>Kinetoplastea</taxon>
        <taxon>Metakinetoplastina</taxon>
        <taxon>Trypanosomatida</taxon>
        <taxon>Trypanosomatidae</taxon>
        <taxon>Trypanosoma</taxon>
    </lineage>
</organism>
<evidence type="ECO:0000313" key="2">
    <source>
        <dbReference type="EMBL" id="AAX80121.1"/>
    </source>
</evidence>
<accession>Q581J2</accession>
<protein>
    <submittedName>
        <fullName evidence="2">Uncharacterized protein</fullName>
    </submittedName>
</protein>
<dbReference type="EMBL" id="AC091781">
    <property type="protein sequence ID" value="AAX80121.1"/>
    <property type="molecule type" value="Genomic_DNA"/>
</dbReference>
<feature type="compositionally biased region" description="Basic residues" evidence="1">
    <location>
        <begin position="48"/>
        <end position="65"/>
    </location>
</feature>
<reference evidence="2" key="3">
    <citation type="submission" date="2005-04" db="EMBL/GenBank/DDBJ databases">
        <authorList>
            <person name="Haas B."/>
            <person name="Blandin G."/>
            <person name="El-Sayed N."/>
        </authorList>
    </citation>
    <scope>NUCLEOTIDE SEQUENCE</scope>
    <source>
        <strain evidence="2">GUTat10.1</strain>
    </source>
</reference>
<proteinExistence type="predicted"/>
<reference evidence="2" key="1">
    <citation type="submission" date="2001-06" db="EMBL/GenBank/DDBJ databases">
        <authorList>
            <person name="Ghedin E."/>
            <person name="Blandin G."/>
            <person name="Bartholomeu D."/>
            <person name="Caler E."/>
            <person name="Haas B."/>
            <person name="Hannick L."/>
            <person name="Shallom J."/>
            <person name="Hou L."/>
            <person name="Djikeng A."/>
            <person name="Feldblyum T."/>
            <person name="Hostetler J."/>
            <person name="Johnson J."/>
            <person name="Jones K."/>
            <person name="Koo H.L."/>
            <person name="Larkin C."/>
            <person name="Pai G."/>
            <person name="Peterson J."/>
            <person name="Khalak H.G."/>
            <person name="Salzberg S."/>
            <person name="Simpson A.J."/>
            <person name="Tallon L."/>
            <person name="Van Aken S."/>
            <person name="Wanless D."/>
            <person name="White O."/>
            <person name="Wortman J."/>
            <person name="Fraser C.M."/>
            <person name="El-Sayed N.M.A."/>
        </authorList>
    </citation>
    <scope>NUCLEOTIDE SEQUENCE</scope>
    <source>
        <strain evidence="2">GUTat10.1</strain>
    </source>
</reference>
<sequence>MQLSLCEIFFVCIRIFYFSRSNNNTSSNNIVIIITGKSDKKTWEGTHKTKKKRKRKRKRKTKQHRKFADQSVVLKKKKLRSTALKATKDHPNCMNKCK</sequence>